<comment type="caution">
    <text evidence="1">The sequence shown here is derived from an EMBL/GenBank/DDBJ whole genome shotgun (WGS) entry which is preliminary data.</text>
</comment>
<sequence>MEPRHCAIVASPISAFEDATLKVRLFGGWDLRPDLLNQKDWVKAAYANGVPMGGDLPPPKGNAPSFIVWAVKDPDGANLDRIQMVKGWIRSGQIFEKIYDVAWSGNRVLTRTPIQNVLYGGNDMKLPPVGDTVDVKNASYTNTIGGVELETVWMDPDFDPSLHAFYYARVLEIPTPRWTTYDAKTLGVSPPSDVPTSLQERAWTSPIWYAPTADMHAKALHSPTVADLRQRGATALDDTQLRDLVVGKTVSVHNTATDQRFEITYGVDGRRMISSIDGKMPDSEQIGDLLHPGGAAGAQYDIRDGRLITTIEGSPFEVTVYRHGDKLIAARSNEFGYANYEVEAVKP</sequence>
<dbReference type="OrthoDB" id="543560at2"/>
<name>A0A5S4WYJ7_9BRAD</name>
<organism evidence="1 2">
    <name type="scientific">Bradyrhizobium cytisi</name>
    <dbReference type="NCBI Taxonomy" id="515489"/>
    <lineage>
        <taxon>Bacteria</taxon>
        <taxon>Pseudomonadati</taxon>
        <taxon>Pseudomonadota</taxon>
        <taxon>Alphaproteobacteria</taxon>
        <taxon>Hyphomicrobiales</taxon>
        <taxon>Nitrobacteraceae</taxon>
        <taxon>Bradyrhizobium</taxon>
    </lineage>
</organism>
<evidence type="ECO:0000313" key="2">
    <source>
        <dbReference type="Proteomes" id="UP000324853"/>
    </source>
</evidence>
<gene>
    <name evidence="1" type="ORF">FXB38_05380</name>
</gene>
<proteinExistence type="predicted"/>
<dbReference type="Proteomes" id="UP000324853">
    <property type="component" value="Unassembled WGS sequence"/>
</dbReference>
<accession>A0A5S4WYJ7</accession>
<protein>
    <submittedName>
        <fullName evidence="1">DUF3604 domain-containing protein</fullName>
    </submittedName>
</protein>
<dbReference type="AlphaFoldDB" id="A0A5S4WYJ7"/>
<dbReference type="Pfam" id="PF12228">
    <property type="entry name" value="DUF3604"/>
    <property type="match status" value="1"/>
</dbReference>
<keyword evidence="2" id="KW-1185">Reference proteome</keyword>
<evidence type="ECO:0000313" key="1">
    <source>
        <dbReference type="EMBL" id="TYL87041.1"/>
    </source>
</evidence>
<dbReference type="InterPro" id="IPR022028">
    <property type="entry name" value="DUF3604"/>
</dbReference>
<reference evidence="1 2" key="1">
    <citation type="submission" date="2019-08" db="EMBL/GenBank/DDBJ databases">
        <title>Bradyrhizobium hipponensis sp. nov., a rhizobium isolated from a Lupinus angustifolius root nodule in Tunisia.</title>
        <authorList>
            <person name="Off K."/>
            <person name="Rejili M."/>
            <person name="Mars M."/>
            <person name="Brachmann A."/>
            <person name="Marin M."/>
        </authorList>
    </citation>
    <scope>NUCLEOTIDE SEQUENCE [LARGE SCALE GENOMIC DNA]</scope>
    <source>
        <strain evidence="1 2">CTAW11</strain>
    </source>
</reference>
<dbReference type="EMBL" id="VSSR01000010">
    <property type="protein sequence ID" value="TYL87041.1"/>
    <property type="molecule type" value="Genomic_DNA"/>
</dbReference>